<dbReference type="GO" id="GO:0032259">
    <property type="term" value="P:methylation"/>
    <property type="evidence" value="ECO:0007669"/>
    <property type="project" value="UniProtKB-KW"/>
</dbReference>
<comment type="function">
    <text evidence="6">Catalyzes the transfer of methyl groups from S-adenosyl-methionine to the C-24 of sterols.</text>
</comment>
<evidence type="ECO:0000256" key="3">
    <source>
        <dbReference type="ARBA" id="ARBA00022691"/>
    </source>
</evidence>
<sequence length="376" mass="41849">MSEFLMKEDHQRDAAFSKVMHGKSVEEKSAFMAMLKKDSGSQGAAADAYFKHWDNKDAKIETEKDRLERKEDYANLTRNYYDLATGLYEEAWGQSFHFCRFAANEPFHQAIARHEHYLAARIGLKSGMKVLDVGCGVGGPAREIARFADCHVTGLNINDYQIQRATRAAGICGMADQLEFVKGDFMQMPFPDNTFDAVYAIEATVHAPSLAGVYSEIFRVLKPGGTFGVYEWLMTDEYDASNPAHRSIRLDIEQGDGIANMVPISTAHHAIQTAGFSLQHSEDLSTRPDPTPWYFPLAGDFRYLGSVWDFFTILRMTRVARGAVEVLLRGMEACWVAPRGSARTAASLAKAADALVLGAKEGLFTPMYLMIAKKPE</sequence>
<dbReference type="PANTHER" id="PTHR44068">
    <property type="entry name" value="ZGC:194242"/>
    <property type="match status" value="1"/>
</dbReference>
<dbReference type="InterPro" id="IPR030384">
    <property type="entry name" value="MeTrfase_SMT"/>
</dbReference>
<keyword evidence="6" id="KW-0756">Sterol biosynthesis</keyword>
<evidence type="ECO:0000256" key="1">
    <source>
        <dbReference type="ARBA" id="ARBA00022603"/>
    </source>
</evidence>
<evidence type="ECO:0000256" key="6">
    <source>
        <dbReference type="RuleBase" id="RU362025"/>
    </source>
</evidence>
<keyword evidence="9" id="KW-1185">Reference proteome</keyword>
<keyword evidence="6" id="KW-0753">Steroid metabolism</keyword>
<dbReference type="Pfam" id="PF08241">
    <property type="entry name" value="Methyltransf_11"/>
    <property type="match status" value="1"/>
</dbReference>
<dbReference type="OrthoDB" id="540004at2759"/>
<dbReference type="EMBL" id="JAFJYH010000046">
    <property type="protein sequence ID" value="KAG4422585.1"/>
    <property type="molecule type" value="Genomic_DNA"/>
</dbReference>
<keyword evidence="6" id="KW-1207">Sterol metabolism</keyword>
<dbReference type="InterPro" id="IPR029063">
    <property type="entry name" value="SAM-dependent_MTases_sf"/>
</dbReference>
<evidence type="ECO:0000313" key="9">
    <source>
        <dbReference type="Proteomes" id="UP000664132"/>
    </source>
</evidence>
<evidence type="ECO:0000256" key="5">
    <source>
        <dbReference type="PROSITE-ProRule" id="PRU01022"/>
    </source>
</evidence>
<gene>
    <name evidence="8" type="primary">ERG6_1</name>
    <name evidence="8" type="ORF">IFR04_004206</name>
</gene>
<comment type="pathway">
    <text evidence="6">Steroid metabolism.</text>
</comment>
<dbReference type="CDD" id="cd02440">
    <property type="entry name" value="AdoMet_MTases"/>
    <property type="match status" value="1"/>
</dbReference>
<evidence type="ECO:0000313" key="8">
    <source>
        <dbReference type="EMBL" id="KAG4422585.1"/>
    </source>
</evidence>
<feature type="domain" description="SAM-dependent methyltransferase Erg6/SMT-type" evidence="7">
    <location>
        <begin position="80"/>
        <end position="375"/>
    </location>
</feature>
<dbReference type="InterPro" id="IPR013216">
    <property type="entry name" value="Methyltransf_11"/>
</dbReference>
<dbReference type="GO" id="GO:0006696">
    <property type="term" value="P:ergosterol biosynthetic process"/>
    <property type="evidence" value="ECO:0007669"/>
    <property type="project" value="TreeGrafter"/>
</dbReference>
<dbReference type="Gene3D" id="3.40.50.150">
    <property type="entry name" value="Vaccinia Virus protein VP39"/>
    <property type="match status" value="1"/>
</dbReference>
<dbReference type="PANTHER" id="PTHR44068:SF1">
    <property type="entry name" value="HYPOTHETICAL LOC100005854"/>
    <property type="match status" value="1"/>
</dbReference>
<evidence type="ECO:0000259" key="7">
    <source>
        <dbReference type="PROSITE" id="PS51685"/>
    </source>
</evidence>
<dbReference type="PROSITE" id="PS51685">
    <property type="entry name" value="SAM_MT_ERG6_SMT"/>
    <property type="match status" value="1"/>
</dbReference>
<comment type="similarity">
    <text evidence="4 5 6">Belongs to the class I-like SAM-binding methyltransferase superfamily. Erg6/SMT family.</text>
</comment>
<dbReference type="Pfam" id="PF08498">
    <property type="entry name" value="Sterol_MT_C"/>
    <property type="match status" value="1"/>
</dbReference>
<evidence type="ECO:0000256" key="2">
    <source>
        <dbReference type="ARBA" id="ARBA00022679"/>
    </source>
</evidence>
<keyword evidence="6" id="KW-0444">Lipid biosynthesis</keyword>
<dbReference type="InterPro" id="IPR050447">
    <property type="entry name" value="Erg6_SMT_methyltransf"/>
</dbReference>
<proteinExistence type="inferred from homology"/>
<comment type="caution">
    <text evidence="8">The sequence shown here is derived from an EMBL/GenBank/DDBJ whole genome shotgun (WGS) entry which is preliminary data.</text>
</comment>
<dbReference type="SUPFAM" id="SSF53335">
    <property type="entry name" value="S-adenosyl-L-methionine-dependent methyltransferases"/>
    <property type="match status" value="1"/>
</dbReference>
<keyword evidence="1 5" id="KW-0489">Methyltransferase</keyword>
<dbReference type="AlphaFoldDB" id="A0A8H8BSD5"/>
<reference evidence="8" key="1">
    <citation type="submission" date="2021-02" db="EMBL/GenBank/DDBJ databases">
        <title>Genome sequence Cadophora malorum strain M34.</title>
        <authorList>
            <person name="Stefanovic E."/>
            <person name="Vu D."/>
            <person name="Scully C."/>
            <person name="Dijksterhuis J."/>
            <person name="Roader J."/>
            <person name="Houbraken J."/>
        </authorList>
    </citation>
    <scope>NUCLEOTIDE SEQUENCE</scope>
    <source>
        <strain evidence="8">M34</strain>
    </source>
</reference>
<dbReference type="EC" id="2.1.1.-" evidence="6"/>
<organism evidence="8 9">
    <name type="scientific">Cadophora malorum</name>
    <dbReference type="NCBI Taxonomy" id="108018"/>
    <lineage>
        <taxon>Eukaryota</taxon>
        <taxon>Fungi</taxon>
        <taxon>Dikarya</taxon>
        <taxon>Ascomycota</taxon>
        <taxon>Pezizomycotina</taxon>
        <taxon>Leotiomycetes</taxon>
        <taxon>Helotiales</taxon>
        <taxon>Ploettnerulaceae</taxon>
        <taxon>Cadophora</taxon>
    </lineage>
</organism>
<accession>A0A8H8BSD5</accession>
<keyword evidence="6" id="KW-0752">Steroid biosynthesis</keyword>
<dbReference type="Proteomes" id="UP000664132">
    <property type="component" value="Unassembled WGS sequence"/>
</dbReference>
<protein>
    <recommendedName>
        <fullName evidence="6">Sterol 24-C-methyltransferase</fullName>
        <ecNumber evidence="6">2.1.1.-</ecNumber>
    </recommendedName>
    <alternativeName>
        <fullName evidence="6">Delta(24)-sterol C-methyltransferase</fullName>
    </alternativeName>
</protein>
<keyword evidence="2 5" id="KW-0808">Transferase</keyword>
<dbReference type="GO" id="GO:0003838">
    <property type="term" value="F:sterol 24-C-methyltransferase activity"/>
    <property type="evidence" value="ECO:0007669"/>
    <property type="project" value="TreeGrafter"/>
</dbReference>
<evidence type="ECO:0000256" key="4">
    <source>
        <dbReference type="ARBA" id="ARBA00038188"/>
    </source>
</evidence>
<keyword evidence="3 5" id="KW-0949">S-adenosyl-L-methionine</keyword>
<dbReference type="GO" id="GO:0005783">
    <property type="term" value="C:endoplasmic reticulum"/>
    <property type="evidence" value="ECO:0007669"/>
    <property type="project" value="TreeGrafter"/>
</dbReference>
<name>A0A8H8BSD5_9HELO</name>
<dbReference type="InterPro" id="IPR013705">
    <property type="entry name" value="Sterol_MeTrfase_C"/>
</dbReference>
<keyword evidence="6" id="KW-0443">Lipid metabolism</keyword>